<dbReference type="PANTHER" id="PTHR34779:SF1">
    <property type="entry name" value="OS09G0542900 PROTEIN"/>
    <property type="match status" value="1"/>
</dbReference>
<reference evidence="2 3" key="1">
    <citation type="submission" date="2024-01" db="EMBL/GenBank/DDBJ databases">
        <title>The complete chloroplast genome sequence of Lithospermum erythrorhizon: insights into the phylogenetic relationship among Boraginaceae species and the maternal lineages of purple gromwells.</title>
        <authorList>
            <person name="Okada T."/>
            <person name="Watanabe K."/>
        </authorList>
    </citation>
    <scope>NUCLEOTIDE SEQUENCE [LARGE SCALE GENOMIC DNA]</scope>
</reference>
<dbReference type="InterPro" id="IPR038796">
    <property type="entry name" value="At1g76070-like"/>
</dbReference>
<dbReference type="EMBL" id="BAABME010000334">
    <property type="protein sequence ID" value="GAA0141859.1"/>
    <property type="molecule type" value="Genomic_DNA"/>
</dbReference>
<keyword evidence="3" id="KW-1185">Reference proteome</keyword>
<dbReference type="AlphaFoldDB" id="A0AAV3NRM4"/>
<protein>
    <submittedName>
        <fullName evidence="2">Uncharacterized protein</fullName>
    </submittedName>
</protein>
<evidence type="ECO:0000256" key="1">
    <source>
        <dbReference type="SAM" id="MobiDB-lite"/>
    </source>
</evidence>
<organism evidence="2 3">
    <name type="scientific">Lithospermum erythrorhizon</name>
    <name type="common">Purple gromwell</name>
    <name type="synonym">Lithospermum officinale var. erythrorhizon</name>
    <dbReference type="NCBI Taxonomy" id="34254"/>
    <lineage>
        <taxon>Eukaryota</taxon>
        <taxon>Viridiplantae</taxon>
        <taxon>Streptophyta</taxon>
        <taxon>Embryophyta</taxon>
        <taxon>Tracheophyta</taxon>
        <taxon>Spermatophyta</taxon>
        <taxon>Magnoliopsida</taxon>
        <taxon>eudicotyledons</taxon>
        <taxon>Gunneridae</taxon>
        <taxon>Pentapetalae</taxon>
        <taxon>asterids</taxon>
        <taxon>lamiids</taxon>
        <taxon>Boraginales</taxon>
        <taxon>Boraginaceae</taxon>
        <taxon>Boraginoideae</taxon>
        <taxon>Lithospermeae</taxon>
        <taxon>Lithospermum</taxon>
    </lineage>
</organism>
<dbReference type="PANTHER" id="PTHR34779">
    <property type="entry name" value="OS09G0542900 PROTEIN"/>
    <property type="match status" value="1"/>
</dbReference>
<comment type="caution">
    <text evidence="2">The sequence shown here is derived from an EMBL/GenBank/DDBJ whole genome shotgun (WGS) entry which is preliminary data.</text>
</comment>
<evidence type="ECO:0000313" key="3">
    <source>
        <dbReference type="Proteomes" id="UP001454036"/>
    </source>
</evidence>
<accession>A0AAV3NRM4</accession>
<evidence type="ECO:0000313" key="2">
    <source>
        <dbReference type="EMBL" id="GAA0141859.1"/>
    </source>
</evidence>
<dbReference type="Proteomes" id="UP001454036">
    <property type="component" value="Unassembled WGS sequence"/>
</dbReference>
<sequence>MEKPTTTSKTRNKLVKLLQKAIKNLPRNNKKGGDGEGAAAKKSSESILPITKTAVDGGQMIKSSSFGEPISPKISCIGQIKHRKKLATNIHLFLHQEMCPAMASRNKGSMMKPTFFLPEAEKIPSNMRNTHKNNSCVTKQIPGKKSSCTLPDQGPCLDQMKRFPSFHGEELSEFDWKNVKIEANDYMNELKFNNSESEEEEDHVQELEPRKEINLWRRRTIDQPTPLHIRSPCTSITVHRFRC</sequence>
<gene>
    <name evidence="2" type="ORF">LIER_02907</name>
</gene>
<feature type="region of interest" description="Disordered" evidence="1">
    <location>
        <begin position="23"/>
        <end position="44"/>
    </location>
</feature>
<proteinExistence type="predicted"/>
<name>A0AAV3NRM4_LITER</name>